<dbReference type="Pfam" id="PF25036">
    <property type="entry name" value="VPS13_VAB"/>
    <property type="match status" value="1"/>
</dbReference>
<dbReference type="PANTHER" id="PTHR16166:SF130">
    <property type="entry name" value="PROTEIN SORTING-ASSOCIATED PROTEIN, PUTATIVE (DUF1162)-RELATED"/>
    <property type="match status" value="1"/>
</dbReference>
<dbReference type="GO" id="GO:0006623">
    <property type="term" value="P:protein targeting to vacuole"/>
    <property type="evidence" value="ECO:0007669"/>
    <property type="project" value="TreeGrafter"/>
</dbReference>
<dbReference type="Proteomes" id="UP001428341">
    <property type="component" value="Unassembled WGS sequence"/>
</dbReference>
<feature type="region of interest" description="Disordered" evidence="1">
    <location>
        <begin position="1827"/>
        <end position="1847"/>
    </location>
</feature>
<reference evidence="3 4" key="1">
    <citation type="submission" date="2024-05" db="EMBL/GenBank/DDBJ databases">
        <title>Haplotype-resolved chromosome-level genome assembly of Huyou (Citrus changshanensis).</title>
        <authorList>
            <person name="Miao C."/>
            <person name="Chen W."/>
            <person name="Wu Y."/>
            <person name="Wang L."/>
            <person name="Zhao S."/>
            <person name="Grierson D."/>
            <person name="Xu C."/>
            <person name="Chen K."/>
        </authorList>
    </citation>
    <scope>NUCLEOTIDE SEQUENCE [LARGE SCALE GENOMIC DNA]</scope>
    <source>
        <strain evidence="3">01-14</strain>
        <tissue evidence="3">Leaf</tissue>
    </source>
</reference>
<evidence type="ECO:0000256" key="1">
    <source>
        <dbReference type="SAM" id="MobiDB-lite"/>
    </source>
</evidence>
<sequence>MVLGCRDQKEEKKNSVLSFYGISSKEMSRKTTERQQSIKQESSNGFKAMVPNGAIVAIQDVDQHSYFTVEDGENKYTLSGAIHYSLVGERALFRVKYHKQKRWMSSVLWFSLISLYAKNDLGEPLRLNYRSGSCFVDISSSDDSSCALWRMLPCDSESYRGDVDWEAQNQLVKDTFYLVNKKNDCAVAFIDGVPEFVKKPGNSFKFKEFNNLSVTRDLVVSDGYSLDASGTNVCRTEHDAEDKTSEKSGGLPCIHIKIDKVALTVVHELLDTKDRLPLLCACMSDTQIAVQSLSTKARVMSTSTALLSYFDAQRNLWRELVQPIEICIYYRSSFQIQGSEALWHRMPLHIYCRIKEFQIFLTELSLDILLFVIGKLDLAGPYLIRSSHILANCCKVENQSGLNLHCHFYEQQSVTVGRKQSASIFLRLIDLDYFMFARKSTLVNQAPDSSSVVSIQLSLGSFMTSSIYLSLLESRSLTWRTRIVSAQDSRTFPGPFIVVDISRKSEDGLSIVVSPLIRVHNETELSMELRFRRVQEQEDDFASILLKPGHTIDDSMAMFDAVSFSGGLKKALMSLSVGNFLFSFRPGSSDGLISSKSSLSAEWSEELTGGKAVRLSGIFDKLSYEVRRALSVQSEKCSFSTAHCVLKAGDIHVASMHFLIQSIGRDVPIIEPDKSSDGFESRSLPIALQEQKEIFLLPTVLVTNLLHLDIHVLLSETDLRTNSGSENIGKQATIPCGSKADFYANPAIMYFIITLPDFRSSCKPLNSSDWVNKLLKHKNDVRYLDIDLDFGAGKYFASLRLSRGQRGILEATIFTSYTLRNETDVSLLFFAPNQKPLSRDEVQKSGFSISPEIGLLLPPKSTGSWFLKSHKIRFRLLDDHSSEAPLDLDALSGLTEIKLEIDEGSGVKYFSKFGVSVGPSSSKVAVPSQTTTIVPRHVVLNETEERIIVRQCYLEDDRAGMFPINSKERKTLQLHDGVDKKRAFSSFENFIRKHRNDNDKSLIYIQFQLDESEFGWSGPLCISSLGRFFLKFRKKSDQVKEPGKSIIEFAAVHVAEEGSSLVVHFHKPPNVNLPYRIENCLRGASVTYYQKDSSEAEVLGSECSVDYVWDDLTLPHKLVVLITDMHTLREINLDKVRPWKPFFKLKQHRSLASYVAFGKKSGDQRTSFSEFNGMEIVKVGYEVRADGPTRILRICESSDSHKRNTASKFCAKIQLRISYFALHLLEHRKQDMDESDESSYAPIVVGRLGNINLDSVSRDQQKYNQISVQSLNVEHKRIGAPFAAMLRRHQLGYSESNDCVLKIVCILLSNNSNVKQVKYSSIILQPVDLNLDEETLMSIASFWRTSLSDSSTQSRQFYFDHFEILPIKIIANFLPGDSYSSYNSAQETVRSLLHSVVKVPSIKNMVVELNGVLVTHALITMRELLNKCGQHYLWYAMRSIYIAKGSPLLPPAFASIFDDSASSSLDVFFDPSYGLTNLPGLTLGFSGTKRYFGDLGKTLKTAGSNVLFAAVTEISDSVLRGAETSGFDGLVSGFHHGILKLAMEPSLLGSALIGGGPDRNINLDRSPGIDELYIEGYLQAMLDTMYRQEYLRVRVIDNQVFLKNLPPNNALINEIMDRVKGFLESEGLLKGDPSRTSRPSRQLRGENEWKIGPTVLTLCEHLFVSFAIRMLRRRADKLIAGIKWKKKSEADNDKAVVPVRRGEGRDSGKFIWKWGIGKFVLSGIIAYIDGRLCRGIPNPIARRIVGGFLLSFLDKTETSFSDAEKASLNHSEEKDNITRQLYLRSSSTSRDSSSSTTTGVLDRKVVLKRIRHHRSLNKVKSAFQALASSSGSGQHEHQWLDDAFSSP</sequence>
<feature type="domain" description="Vacuolar protein sorting-associated protein 13 VPS13 adaptor binding" evidence="2">
    <location>
        <begin position="693"/>
        <end position="1110"/>
    </location>
</feature>
<dbReference type="InterPro" id="IPR009543">
    <property type="entry name" value="VPS13_VAB"/>
</dbReference>
<gene>
    <name evidence="3" type="ORF">WN944_021163</name>
</gene>
<dbReference type="InterPro" id="IPR026847">
    <property type="entry name" value="VPS13"/>
</dbReference>
<dbReference type="GO" id="GO:0045053">
    <property type="term" value="P:protein retention in Golgi apparatus"/>
    <property type="evidence" value="ECO:0007669"/>
    <property type="project" value="TreeGrafter"/>
</dbReference>
<dbReference type="EMBL" id="JBCGBO010000001">
    <property type="protein sequence ID" value="KAK9228214.1"/>
    <property type="molecule type" value="Genomic_DNA"/>
</dbReference>
<comment type="caution">
    <text evidence="3">The sequence shown here is derived from an EMBL/GenBank/DDBJ whole genome shotgun (WGS) entry which is preliminary data.</text>
</comment>
<evidence type="ECO:0000259" key="2">
    <source>
        <dbReference type="Pfam" id="PF25036"/>
    </source>
</evidence>
<protein>
    <recommendedName>
        <fullName evidence="2">Vacuolar protein sorting-associated protein 13 VPS13 adaptor binding domain-containing protein</fullName>
    </recommendedName>
</protein>
<proteinExistence type="predicted"/>
<accession>A0AAP0N2L8</accession>
<evidence type="ECO:0000313" key="3">
    <source>
        <dbReference type="EMBL" id="KAK9228214.1"/>
    </source>
</evidence>
<organism evidence="3 4">
    <name type="scientific">Citrus x changshan-huyou</name>
    <dbReference type="NCBI Taxonomy" id="2935761"/>
    <lineage>
        <taxon>Eukaryota</taxon>
        <taxon>Viridiplantae</taxon>
        <taxon>Streptophyta</taxon>
        <taxon>Embryophyta</taxon>
        <taxon>Tracheophyta</taxon>
        <taxon>Spermatophyta</taxon>
        <taxon>Magnoliopsida</taxon>
        <taxon>eudicotyledons</taxon>
        <taxon>Gunneridae</taxon>
        <taxon>Pentapetalae</taxon>
        <taxon>rosids</taxon>
        <taxon>malvids</taxon>
        <taxon>Sapindales</taxon>
        <taxon>Rutaceae</taxon>
        <taxon>Aurantioideae</taxon>
        <taxon>Citrus</taxon>
    </lineage>
</organism>
<evidence type="ECO:0000313" key="4">
    <source>
        <dbReference type="Proteomes" id="UP001428341"/>
    </source>
</evidence>
<name>A0AAP0N2L8_9ROSI</name>
<keyword evidence="4" id="KW-1185">Reference proteome</keyword>
<dbReference type="PANTHER" id="PTHR16166">
    <property type="entry name" value="VACUOLAR PROTEIN SORTING-ASSOCIATED PROTEIN VPS13"/>
    <property type="match status" value="1"/>
</dbReference>